<evidence type="ECO:0008006" key="4">
    <source>
        <dbReference type="Google" id="ProtNLM"/>
    </source>
</evidence>
<organism evidence="2 3">
    <name type="scientific">Dichomitus squalens</name>
    <dbReference type="NCBI Taxonomy" id="114155"/>
    <lineage>
        <taxon>Eukaryota</taxon>
        <taxon>Fungi</taxon>
        <taxon>Dikarya</taxon>
        <taxon>Basidiomycota</taxon>
        <taxon>Agaricomycotina</taxon>
        <taxon>Agaricomycetes</taxon>
        <taxon>Polyporales</taxon>
        <taxon>Polyporaceae</taxon>
        <taxon>Dichomitus</taxon>
    </lineage>
</organism>
<proteinExistence type="predicted"/>
<reference evidence="2 3" key="1">
    <citation type="submission" date="2019-01" db="EMBL/GenBank/DDBJ databases">
        <title>Draft genome sequences of three monokaryotic isolates of the white-rot basidiomycete fungus Dichomitus squalens.</title>
        <authorList>
            <consortium name="DOE Joint Genome Institute"/>
            <person name="Lopez S.C."/>
            <person name="Andreopoulos B."/>
            <person name="Pangilinan J."/>
            <person name="Lipzen A."/>
            <person name="Riley R."/>
            <person name="Ahrendt S."/>
            <person name="Ng V."/>
            <person name="Barry K."/>
            <person name="Daum C."/>
            <person name="Grigoriev I.V."/>
            <person name="Hilden K.S."/>
            <person name="Makela M.R."/>
            <person name="de Vries R.P."/>
        </authorList>
    </citation>
    <scope>NUCLEOTIDE SEQUENCE [LARGE SCALE GENOMIC DNA]</scope>
    <source>
        <strain evidence="2 3">CBS 464.89</strain>
    </source>
</reference>
<dbReference type="STRING" id="114155.A0A4Q9PA06"/>
<evidence type="ECO:0000313" key="2">
    <source>
        <dbReference type="EMBL" id="TBU51474.1"/>
    </source>
</evidence>
<dbReference type="EMBL" id="ML145318">
    <property type="protein sequence ID" value="TBU51474.1"/>
    <property type="molecule type" value="Genomic_DNA"/>
</dbReference>
<dbReference type="PANTHER" id="PTHR46734:SF1">
    <property type="entry name" value="TELOMERIC REPEAT-BINDING FACTOR 1"/>
    <property type="match status" value="1"/>
</dbReference>
<dbReference type="Proteomes" id="UP000292082">
    <property type="component" value="Unassembled WGS sequence"/>
</dbReference>
<sequence>MEIAAKLNLLPAVLVRSASLALWWAYISALTPDVAWLSSHHKHPLPAASSFTCYGGDAEKKPREKWTMEETHMLIAGCNKLRSRQCYPNAITHLSSKVHHALPDGTSILEKMRSKKRRHFTEEEDCALKAGYNKHGTAWATIVKDPIFQAQNCQCTNLRDRLRNASPDYYQAVCYKPRNITIYKARWARVAEEAAQRPRFV</sequence>
<evidence type="ECO:0000256" key="1">
    <source>
        <dbReference type="ARBA" id="ARBA00023242"/>
    </source>
</evidence>
<dbReference type="InterPro" id="IPR009057">
    <property type="entry name" value="Homeodomain-like_sf"/>
</dbReference>
<name>A0A4Q9PA06_9APHY</name>
<dbReference type="InterPro" id="IPR052450">
    <property type="entry name" value="TRBD-Containing_Protein"/>
</dbReference>
<evidence type="ECO:0000313" key="3">
    <source>
        <dbReference type="Proteomes" id="UP000292082"/>
    </source>
</evidence>
<dbReference type="PANTHER" id="PTHR46734">
    <property type="entry name" value="TELOMERIC REPEAT-BINDING FACTOR 1 TERF1"/>
    <property type="match status" value="1"/>
</dbReference>
<dbReference type="SUPFAM" id="SSF46689">
    <property type="entry name" value="Homeodomain-like"/>
    <property type="match status" value="1"/>
</dbReference>
<protein>
    <recommendedName>
        <fullName evidence="4">Myb-like domain-containing protein</fullName>
    </recommendedName>
</protein>
<gene>
    <name evidence="2" type="ORF">BD310DRAFT_953252</name>
</gene>
<dbReference type="Gene3D" id="1.10.10.60">
    <property type="entry name" value="Homeodomain-like"/>
    <property type="match status" value="1"/>
</dbReference>
<dbReference type="AlphaFoldDB" id="A0A4Q9PA06"/>
<accession>A0A4Q9PA06</accession>
<keyword evidence="1" id="KW-0539">Nucleus</keyword>
<keyword evidence="3" id="KW-1185">Reference proteome</keyword>